<organism evidence="1 2">
    <name type="scientific">Prevotella bivia DSM 20514</name>
    <dbReference type="NCBI Taxonomy" id="868129"/>
    <lineage>
        <taxon>Bacteria</taxon>
        <taxon>Pseudomonadati</taxon>
        <taxon>Bacteroidota</taxon>
        <taxon>Bacteroidia</taxon>
        <taxon>Bacteroidales</taxon>
        <taxon>Prevotellaceae</taxon>
        <taxon>Prevotella</taxon>
    </lineage>
</organism>
<sequence length="45" mass="5681">MSRKKHHKHDHCARQHYVHLLDSRSQFKDGYFYAEKCFRKYKKLK</sequence>
<evidence type="ECO:0000313" key="2">
    <source>
        <dbReference type="Proteomes" id="UP000002786"/>
    </source>
</evidence>
<name>I4ZB73_9BACT</name>
<keyword evidence="2" id="KW-1185">Reference proteome</keyword>
<dbReference type="AlphaFoldDB" id="I4ZB73"/>
<protein>
    <submittedName>
        <fullName evidence="1">Uncharacterized protein</fullName>
    </submittedName>
</protein>
<dbReference type="HOGENOM" id="CLU_3203429_0_0_10"/>
<dbReference type="Proteomes" id="UP000002786">
    <property type="component" value="Unassembled WGS sequence"/>
</dbReference>
<reference evidence="1 2" key="1">
    <citation type="submission" date="2012-02" db="EMBL/GenBank/DDBJ databases">
        <title>Improved High-Quality Draft genome of Prevotella bivia DSM 20514.</title>
        <authorList>
            <consortium name="US DOE Joint Genome Institute (JGI-PGF)"/>
            <person name="Lucas S."/>
            <person name="Copeland A."/>
            <person name="Lapidus A."/>
            <person name="Bruce D."/>
            <person name="Goodwin L."/>
            <person name="Pitluck S."/>
            <person name="Peters L."/>
            <person name="Mikhailova N."/>
            <person name="Munk A.C.C."/>
            <person name="Kyrpides N."/>
            <person name="Mavromatis K."/>
            <person name="Detter J.C."/>
            <person name="Han C."/>
            <person name="Land M."/>
            <person name="Hauser L."/>
            <person name="Markowitz V."/>
            <person name="Cheng J.-F."/>
            <person name="Hugenholtz P."/>
            <person name="Woyke T."/>
            <person name="Wu D."/>
            <person name="Gronow S."/>
            <person name="Wellnitz S."/>
            <person name="Brambilla E."/>
            <person name="Klenk H.-P."/>
            <person name="Eisen J.A."/>
        </authorList>
    </citation>
    <scope>NUCLEOTIDE SEQUENCE [LARGE SCALE GENOMIC DNA]</scope>
    <source>
        <strain evidence="1 2">DSM 20514</strain>
    </source>
</reference>
<evidence type="ECO:0000313" key="1">
    <source>
        <dbReference type="EMBL" id="EIM33465.1"/>
    </source>
</evidence>
<accession>I4ZB73</accession>
<proteinExistence type="predicted"/>
<gene>
    <name evidence="1" type="ORF">PrebiDRAFT_1781</name>
</gene>
<dbReference type="EMBL" id="JH660659">
    <property type="protein sequence ID" value="EIM33465.1"/>
    <property type="molecule type" value="Genomic_DNA"/>
</dbReference>